<gene>
    <name evidence="3" type="ORF">FHS81_001099</name>
</gene>
<dbReference type="EMBL" id="JACICC010000002">
    <property type="protein sequence ID" value="MBB3809029.1"/>
    <property type="molecule type" value="Genomic_DNA"/>
</dbReference>
<dbReference type="InterPro" id="IPR041698">
    <property type="entry name" value="Methyltransf_25"/>
</dbReference>
<organism evidence="3 4">
    <name type="scientific">Pseudochelatococcus contaminans</name>
    <dbReference type="NCBI Taxonomy" id="1538103"/>
    <lineage>
        <taxon>Bacteria</taxon>
        <taxon>Pseudomonadati</taxon>
        <taxon>Pseudomonadota</taxon>
        <taxon>Alphaproteobacteria</taxon>
        <taxon>Hyphomicrobiales</taxon>
        <taxon>Chelatococcaceae</taxon>
        <taxon>Pseudochelatococcus</taxon>
    </lineage>
</organism>
<feature type="domain" description="Methyltransferase regulatory" evidence="1">
    <location>
        <begin position="218"/>
        <end position="299"/>
    </location>
</feature>
<comment type="caution">
    <text evidence="3">The sequence shown here is derived from an EMBL/GenBank/DDBJ whole genome shotgun (WGS) entry which is preliminary data.</text>
</comment>
<dbReference type="Pfam" id="PF13649">
    <property type="entry name" value="Methyltransf_25"/>
    <property type="match status" value="1"/>
</dbReference>
<proteinExistence type="predicted"/>
<feature type="domain" description="Methyltransferase" evidence="2">
    <location>
        <begin position="51"/>
        <end position="145"/>
    </location>
</feature>
<dbReference type="Gene3D" id="3.40.50.150">
    <property type="entry name" value="Vaccinia Virus protein VP39"/>
    <property type="match status" value="1"/>
</dbReference>
<keyword evidence="3" id="KW-0489">Methyltransferase</keyword>
<dbReference type="CDD" id="cd02440">
    <property type="entry name" value="AdoMet_MTases"/>
    <property type="match status" value="1"/>
</dbReference>
<reference evidence="3 4" key="1">
    <citation type="submission" date="2020-08" db="EMBL/GenBank/DDBJ databases">
        <title>Genomic Encyclopedia of Type Strains, Phase IV (KMG-IV): sequencing the most valuable type-strain genomes for metagenomic binning, comparative biology and taxonomic classification.</title>
        <authorList>
            <person name="Goeker M."/>
        </authorList>
    </citation>
    <scope>NUCLEOTIDE SEQUENCE [LARGE SCALE GENOMIC DNA]</scope>
    <source>
        <strain evidence="3 4">DSM 28760</strain>
    </source>
</reference>
<keyword evidence="3" id="KW-0808">Transferase</keyword>
<evidence type="ECO:0000313" key="3">
    <source>
        <dbReference type="EMBL" id="MBB3809029.1"/>
    </source>
</evidence>
<dbReference type="RefSeq" id="WP_183751031.1">
    <property type="nucleotide sequence ID" value="NZ_JACICC010000002.1"/>
</dbReference>
<accession>A0A7W6EFS1</accession>
<dbReference type="SUPFAM" id="SSF53335">
    <property type="entry name" value="S-adenosyl-L-methionine-dependent methyltransferases"/>
    <property type="match status" value="1"/>
</dbReference>
<dbReference type="Proteomes" id="UP000537592">
    <property type="component" value="Unassembled WGS sequence"/>
</dbReference>
<dbReference type="InterPro" id="IPR029063">
    <property type="entry name" value="SAM-dependent_MTases_sf"/>
</dbReference>
<evidence type="ECO:0000313" key="4">
    <source>
        <dbReference type="Proteomes" id="UP000537592"/>
    </source>
</evidence>
<dbReference type="InterPro" id="IPR018773">
    <property type="entry name" value="MeTrfase_reg_dom_prd"/>
</dbReference>
<name>A0A7W6EFS1_9HYPH</name>
<evidence type="ECO:0000259" key="1">
    <source>
        <dbReference type="Pfam" id="PF10119"/>
    </source>
</evidence>
<protein>
    <submittedName>
        <fullName evidence="3">2-polyprenyl-3-methyl-5-hydroxy-6-metoxy-1, 4-benzoquinol methylase</fullName>
    </submittedName>
</protein>
<dbReference type="AlphaFoldDB" id="A0A7W6EFS1"/>
<sequence>MTDLPAGYLLDVPYVPQFHREHAPIWLRACLAALGQAEVQHTAASQPVWCEVGCGPAVGLLILAATNPNVRFIGIDINPEHIDAAKRLAEDAGIGNVEFHCKDLREDIGLPAVDFLIVRGLYSWVSPDVRQAVRELAGQHLKPGGVALLHYLTLPGAADLTVFHGLFSALHLQPGAHALDAVQRGRDLIAGLRKGKAGFFATHPVAENYAQATAADDAAYTAHDYLNAYFTPLTVAQVMHDMGGVGLALAGNASPLDNLDDFTVPESLRGLLNAQKDRGTRELVRDMACNQQARLDLYRRDIAPLAADKHFAALRQLRFTALPGAPAGGGVTFETRIGRIEGHASIFSPVLEALAARQTVSYAELEQLPVMRGRPGLVNQTLHALMGAGAIHPVPEHAPDGAMARRLNAVLIRRHSEGKRVPALAAPGIGSGLEVPTPLLDRLASGKPASGAWARLLG</sequence>
<keyword evidence="4" id="KW-1185">Reference proteome</keyword>
<dbReference type="GO" id="GO:0032259">
    <property type="term" value="P:methylation"/>
    <property type="evidence" value="ECO:0007669"/>
    <property type="project" value="UniProtKB-KW"/>
</dbReference>
<dbReference type="Pfam" id="PF10119">
    <property type="entry name" value="MethyTransf_Reg"/>
    <property type="match status" value="1"/>
</dbReference>
<dbReference type="GO" id="GO:0008168">
    <property type="term" value="F:methyltransferase activity"/>
    <property type="evidence" value="ECO:0007669"/>
    <property type="project" value="UniProtKB-KW"/>
</dbReference>
<evidence type="ECO:0000259" key="2">
    <source>
        <dbReference type="Pfam" id="PF13649"/>
    </source>
</evidence>